<accession>A0ABW0IW67</accession>
<name>A0ABW0IW67_9HYPH</name>
<dbReference type="EMBL" id="JBHSLW010000034">
    <property type="protein sequence ID" value="MFC5421972.1"/>
    <property type="molecule type" value="Genomic_DNA"/>
</dbReference>
<keyword evidence="2" id="KW-1185">Reference proteome</keyword>
<dbReference type="RefSeq" id="WP_377800275.1">
    <property type="nucleotide sequence ID" value="NZ_JBHSLW010000034.1"/>
</dbReference>
<dbReference type="Proteomes" id="UP001596053">
    <property type="component" value="Unassembled WGS sequence"/>
</dbReference>
<reference evidence="2" key="1">
    <citation type="journal article" date="2019" name="Int. J. Syst. Evol. Microbiol.">
        <title>The Global Catalogue of Microorganisms (GCM) 10K type strain sequencing project: providing services to taxonomists for standard genome sequencing and annotation.</title>
        <authorList>
            <consortium name="The Broad Institute Genomics Platform"/>
            <consortium name="The Broad Institute Genome Sequencing Center for Infectious Disease"/>
            <person name="Wu L."/>
            <person name="Ma J."/>
        </authorList>
    </citation>
    <scope>NUCLEOTIDE SEQUENCE [LARGE SCALE GENOMIC DNA]</scope>
    <source>
        <strain evidence="2">NCAIM B.01391</strain>
    </source>
</reference>
<gene>
    <name evidence="1" type="ORF">ACFPOB_20630</name>
</gene>
<evidence type="ECO:0000313" key="1">
    <source>
        <dbReference type="EMBL" id="MFC5421972.1"/>
    </source>
</evidence>
<evidence type="ECO:0000313" key="2">
    <source>
        <dbReference type="Proteomes" id="UP001596053"/>
    </source>
</evidence>
<sequence length="88" mass="9632">MSDAIENVVRHGVSLFLQAQSLPRGPAREAKIARAANFLRRAGDRRKDPRQGRDGYGVPLEAVNFYALADLIAADQGYFGPFLFVASP</sequence>
<proteinExistence type="predicted"/>
<organism evidence="1 2">
    <name type="scientific">Bosea eneae</name>
    <dbReference type="NCBI Taxonomy" id="151454"/>
    <lineage>
        <taxon>Bacteria</taxon>
        <taxon>Pseudomonadati</taxon>
        <taxon>Pseudomonadota</taxon>
        <taxon>Alphaproteobacteria</taxon>
        <taxon>Hyphomicrobiales</taxon>
        <taxon>Boseaceae</taxon>
        <taxon>Bosea</taxon>
    </lineage>
</organism>
<comment type="caution">
    <text evidence="1">The sequence shown here is derived from an EMBL/GenBank/DDBJ whole genome shotgun (WGS) entry which is preliminary data.</text>
</comment>
<protein>
    <submittedName>
        <fullName evidence="1">Uncharacterized protein</fullName>
    </submittedName>
</protein>